<comment type="caution">
    <text evidence="1">The sequence shown here is derived from an EMBL/GenBank/DDBJ whole genome shotgun (WGS) entry which is preliminary data.</text>
</comment>
<name>A0AAW0G7V5_9APHY</name>
<organism evidence="1 2">
    <name type="scientific">Cerrena zonata</name>
    <dbReference type="NCBI Taxonomy" id="2478898"/>
    <lineage>
        <taxon>Eukaryota</taxon>
        <taxon>Fungi</taxon>
        <taxon>Dikarya</taxon>
        <taxon>Basidiomycota</taxon>
        <taxon>Agaricomycotina</taxon>
        <taxon>Agaricomycetes</taxon>
        <taxon>Polyporales</taxon>
        <taxon>Cerrenaceae</taxon>
        <taxon>Cerrena</taxon>
    </lineage>
</organism>
<dbReference type="Proteomes" id="UP001385951">
    <property type="component" value="Unassembled WGS sequence"/>
</dbReference>
<sequence length="107" mass="12022">MEYLIEHKIYESLGVIGPLLPLSSVPVLPDDVDFKPLSGDDHITDDFGHSAFALAGCEVLEHDTIAGVYGRRDPWDRRSLGPLHPQEQLNYRPEYPLLTLFGMPCMD</sequence>
<proteinExistence type="predicted"/>
<protein>
    <submittedName>
        <fullName evidence="1">Uncharacterized protein</fullName>
    </submittedName>
</protein>
<gene>
    <name evidence="1" type="ORF">QCA50_008045</name>
</gene>
<reference evidence="1 2" key="1">
    <citation type="submission" date="2022-09" db="EMBL/GenBank/DDBJ databases">
        <authorList>
            <person name="Palmer J.M."/>
        </authorList>
    </citation>
    <scope>NUCLEOTIDE SEQUENCE [LARGE SCALE GENOMIC DNA]</scope>
    <source>
        <strain evidence="1 2">DSM 7382</strain>
    </source>
</reference>
<evidence type="ECO:0000313" key="1">
    <source>
        <dbReference type="EMBL" id="KAK7688507.1"/>
    </source>
</evidence>
<dbReference type="AlphaFoldDB" id="A0AAW0G7V5"/>
<evidence type="ECO:0000313" key="2">
    <source>
        <dbReference type="Proteomes" id="UP001385951"/>
    </source>
</evidence>
<keyword evidence="2" id="KW-1185">Reference proteome</keyword>
<accession>A0AAW0G7V5</accession>
<dbReference type="EMBL" id="JASBNA010000010">
    <property type="protein sequence ID" value="KAK7688507.1"/>
    <property type="molecule type" value="Genomic_DNA"/>
</dbReference>